<feature type="signal peptide" evidence="1">
    <location>
        <begin position="1"/>
        <end position="18"/>
    </location>
</feature>
<dbReference type="AlphaFoldDB" id="A0A9X0BGL9"/>
<gene>
    <name evidence="2" type="ORF">N7530_012308</name>
</gene>
<name>A0A9X0BGL9_9EURO</name>
<evidence type="ECO:0000256" key="1">
    <source>
        <dbReference type="SAM" id="SignalP"/>
    </source>
</evidence>
<comment type="caution">
    <text evidence="2">The sequence shown here is derived from an EMBL/GenBank/DDBJ whole genome shotgun (WGS) entry which is preliminary data.</text>
</comment>
<reference evidence="2" key="1">
    <citation type="submission" date="2022-12" db="EMBL/GenBank/DDBJ databases">
        <authorList>
            <person name="Petersen C."/>
        </authorList>
    </citation>
    <scope>NUCLEOTIDE SEQUENCE</scope>
    <source>
        <strain evidence="2">IBT 17660</strain>
    </source>
</reference>
<dbReference type="EMBL" id="JAPWDO010000009">
    <property type="protein sequence ID" value="KAJ5457034.1"/>
    <property type="molecule type" value="Genomic_DNA"/>
</dbReference>
<protein>
    <submittedName>
        <fullName evidence="2">Uncharacterized protein</fullName>
    </submittedName>
</protein>
<sequence>MICFTRLWLIRLISFVGGWPDRNISFYAPTVTTPRLSLSLPVLRERISKLLADLDQKHSDSSLRLTEIVNLANTRQVPTGEATLSLSHLPDRPYVSTRQNTIVFPFYRDDALTSQASLVSGWLAGAKTNGTLPSNNLSESSCPVATPDLIQEDLQIVITTEPSLVNPLRRDADDLVRRVNRSIVSSDRVLPSGDILLQVDSLQDVHLLHQREVWCKVFGGQWPVPGNAEIVRIGWLITKRKMEETRPQYANLVVELWSNSTQLKQRIVRSARACPYMANCTIAGTFMAVIAYSSASTANITLLGKAQQPLRPLAFN</sequence>
<evidence type="ECO:0000313" key="3">
    <source>
        <dbReference type="Proteomes" id="UP001147760"/>
    </source>
</evidence>
<dbReference type="OrthoDB" id="4330691at2759"/>
<organism evidence="2 3">
    <name type="scientific">Penicillium desertorum</name>
    <dbReference type="NCBI Taxonomy" id="1303715"/>
    <lineage>
        <taxon>Eukaryota</taxon>
        <taxon>Fungi</taxon>
        <taxon>Dikarya</taxon>
        <taxon>Ascomycota</taxon>
        <taxon>Pezizomycotina</taxon>
        <taxon>Eurotiomycetes</taxon>
        <taxon>Eurotiomycetidae</taxon>
        <taxon>Eurotiales</taxon>
        <taxon>Aspergillaceae</taxon>
        <taxon>Penicillium</taxon>
    </lineage>
</organism>
<accession>A0A9X0BGL9</accession>
<dbReference type="Proteomes" id="UP001147760">
    <property type="component" value="Unassembled WGS sequence"/>
</dbReference>
<keyword evidence="3" id="KW-1185">Reference proteome</keyword>
<keyword evidence="1" id="KW-0732">Signal</keyword>
<evidence type="ECO:0000313" key="2">
    <source>
        <dbReference type="EMBL" id="KAJ5457034.1"/>
    </source>
</evidence>
<reference evidence="2" key="2">
    <citation type="journal article" date="2023" name="IMA Fungus">
        <title>Comparative genomic study of the Penicillium genus elucidates a diverse pangenome and 15 lateral gene transfer events.</title>
        <authorList>
            <person name="Petersen C."/>
            <person name="Sorensen T."/>
            <person name="Nielsen M.R."/>
            <person name="Sondergaard T.E."/>
            <person name="Sorensen J.L."/>
            <person name="Fitzpatrick D.A."/>
            <person name="Frisvad J.C."/>
            <person name="Nielsen K.L."/>
        </authorList>
    </citation>
    <scope>NUCLEOTIDE SEQUENCE</scope>
    <source>
        <strain evidence="2">IBT 17660</strain>
    </source>
</reference>
<feature type="chain" id="PRO_5040813807" evidence="1">
    <location>
        <begin position="19"/>
        <end position="316"/>
    </location>
</feature>
<proteinExistence type="predicted"/>